<dbReference type="NCBIfam" id="TIGR01451">
    <property type="entry name" value="B_ant_repeat"/>
    <property type="match status" value="1"/>
</dbReference>
<dbReference type="STRING" id="390270.SAMN04488005_0076"/>
<feature type="compositionally biased region" description="Low complexity" evidence="1">
    <location>
        <begin position="709"/>
        <end position="719"/>
    </location>
</feature>
<evidence type="ECO:0000256" key="1">
    <source>
        <dbReference type="SAM" id="MobiDB-lite"/>
    </source>
</evidence>
<accession>A0A1I6FNJ2</accession>
<feature type="region of interest" description="Disordered" evidence="1">
    <location>
        <begin position="642"/>
        <end position="737"/>
    </location>
</feature>
<feature type="region of interest" description="Disordered" evidence="1">
    <location>
        <begin position="396"/>
        <end position="435"/>
    </location>
</feature>
<gene>
    <name evidence="3" type="ORF">SAMN04488005_0076</name>
</gene>
<proteinExistence type="predicted"/>
<feature type="domain" description="DUF7507" evidence="2">
    <location>
        <begin position="298"/>
        <end position="399"/>
    </location>
</feature>
<dbReference type="Proteomes" id="UP000199478">
    <property type="component" value="Unassembled WGS sequence"/>
</dbReference>
<evidence type="ECO:0000313" key="4">
    <source>
        <dbReference type="Proteomes" id="UP000199478"/>
    </source>
</evidence>
<feature type="domain" description="DUF7507" evidence="2">
    <location>
        <begin position="533"/>
        <end position="643"/>
    </location>
</feature>
<reference evidence="4" key="1">
    <citation type="submission" date="2016-10" db="EMBL/GenBank/DDBJ databases">
        <authorList>
            <person name="Varghese N."/>
            <person name="Submissions S."/>
        </authorList>
    </citation>
    <scope>NUCLEOTIDE SEQUENCE [LARGE SCALE GENOMIC DNA]</scope>
    <source>
        <strain evidence="4">DSM 26879</strain>
    </source>
</reference>
<dbReference type="AlphaFoldDB" id="A0A1I6FNJ2"/>
<evidence type="ECO:0000259" key="2">
    <source>
        <dbReference type="Pfam" id="PF24346"/>
    </source>
</evidence>
<name>A0A1I6FNJ2_9RHOB</name>
<feature type="compositionally biased region" description="Polar residues" evidence="1">
    <location>
        <begin position="720"/>
        <end position="737"/>
    </location>
</feature>
<organism evidence="3 4">
    <name type="scientific">Yoonia tamlensis</name>
    <dbReference type="NCBI Taxonomy" id="390270"/>
    <lineage>
        <taxon>Bacteria</taxon>
        <taxon>Pseudomonadati</taxon>
        <taxon>Pseudomonadota</taxon>
        <taxon>Alphaproteobacteria</taxon>
        <taxon>Rhodobacterales</taxon>
        <taxon>Paracoccaceae</taxon>
        <taxon>Yoonia</taxon>
    </lineage>
</organism>
<feature type="compositionally biased region" description="Polar residues" evidence="1">
    <location>
        <begin position="672"/>
        <end position="687"/>
    </location>
</feature>
<dbReference type="InterPro" id="IPR055354">
    <property type="entry name" value="DUF7507"/>
</dbReference>
<dbReference type="InterPro" id="IPR047589">
    <property type="entry name" value="DUF11_rpt"/>
</dbReference>
<sequence>MPRTSAVTISEKVATTENGDNFRLVTRDGEEHSRPSTKLSFRNALKGLALASLTATIPAQAIAQAACSVADMVEFPSVYYEDFGTGSGRTMNNDVLNHTFQPTGGIQDDWYAVGRSADLSGAYMQTLGGVDADGETEGRYLGINMRGKNEPGNSWQGEFYRQNNISMVPSGLPSGASLGGFRFSTALVGTCAGCEDVPNFTLIIEDSSNGSQLASDTSSGIGVANDDVWRTATLDVVPAPASATAANLVLFNSQPEGDNGNDVGVDNISFVPLVCYSPVLDFTKTEVLITNVVGDPDAVEAGDVIRYTFTAVNSGSATAYNVAVTENSFNGLGAIPVPVVFSGAADLDGGNGTNTDVAVGATLVYRADYVITQGDIDAGGIINNLADIAYEDLAGNPFSDTSDDDDVTSGDQPTSTPVPVPAVDDASSGNAQGDTVNITLTNNDGVAAIDSTVSLIPPSGAIGVVTDGNGDIISFTVPNQGAWSYTDGSGILQFVPLAGFAGNPTPIGYTVKAPNGANSNSASVTISYVPSVPEIELVKSVSSVADTSGNGIFGDAGDTVNYTFTAENTGNTALAGITVSDTDLAALSGAFTLNQPAAGFDGDLAAGEGPVTVATATYVLHVSDVAARGVTNSADVTSTAVATSAGGDPVPGAPLLGFGPIVDDSDAGSEASFDTQDGSTTPISNPAGTGGPDDPTVLNISNVVALDDSGTATSGTSSTPVANVTTEGTPDTVNGVA</sequence>
<protein>
    <submittedName>
        <fullName evidence="3">Conserved repeat domain-containing protein</fullName>
    </submittedName>
</protein>
<evidence type="ECO:0000313" key="3">
    <source>
        <dbReference type="EMBL" id="SFR31523.1"/>
    </source>
</evidence>
<dbReference type="Pfam" id="PF24346">
    <property type="entry name" value="DUF7507"/>
    <property type="match status" value="2"/>
</dbReference>
<dbReference type="EMBL" id="FOYP01000001">
    <property type="protein sequence ID" value="SFR31523.1"/>
    <property type="molecule type" value="Genomic_DNA"/>
</dbReference>
<keyword evidence="4" id="KW-1185">Reference proteome</keyword>
<feature type="non-terminal residue" evidence="3">
    <location>
        <position position="737"/>
    </location>
</feature>